<organism evidence="1 2">
    <name type="scientific">Candidatus Magnetobacterium bavaricum</name>
    <dbReference type="NCBI Taxonomy" id="29290"/>
    <lineage>
        <taxon>Bacteria</taxon>
        <taxon>Pseudomonadati</taxon>
        <taxon>Nitrospirota</taxon>
        <taxon>Thermodesulfovibrionia</taxon>
        <taxon>Thermodesulfovibrionales</taxon>
        <taxon>Candidatus Magnetobacteriaceae</taxon>
        <taxon>Candidatus Magnetobacterium</taxon>
    </lineage>
</organism>
<sequence length="54" mass="6423">MADSISRGTWRPCHKQFCNIDTVCHDRRQRRLPKEGFCIICRRYPLPYSVNSNP</sequence>
<keyword evidence="2" id="KW-1185">Reference proteome</keyword>
<comment type="caution">
    <text evidence="1">The sequence shown here is derived from an EMBL/GenBank/DDBJ whole genome shotgun (WGS) entry which is preliminary data.</text>
</comment>
<evidence type="ECO:0000313" key="2">
    <source>
        <dbReference type="Proteomes" id="UP000033423"/>
    </source>
</evidence>
<protein>
    <submittedName>
        <fullName evidence="1">Uncharacterized protein</fullName>
    </submittedName>
</protein>
<dbReference type="Proteomes" id="UP000033423">
    <property type="component" value="Unassembled WGS sequence"/>
</dbReference>
<dbReference type="EMBL" id="LACI01002593">
    <property type="protein sequence ID" value="KJU81707.1"/>
    <property type="molecule type" value="Genomic_DNA"/>
</dbReference>
<accession>A0A0F3GIN7</accession>
<dbReference type="AlphaFoldDB" id="A0A0F3GIN7"/>
<name>A0A0F3GIN7_9BACT</name>
<proteinExistence type="predicted"/>
<reference evidence="1 2" key="1">
    <citation type="submission" date="2015-02" db="EMBL/GenBank/DDBJ databases">
        <title>Single-cell genomics of uncultivated deep-branching MTB reveals a conserved set of magnetosome genes.</title>
        <authorList>
            <person name="Kolinko S."/>
            <person name="Richter M."/>
            <person name="Glockner F.O."/>
            <person name="Brachmann A."/>
            <person name="Schuler D."/>
        </authorList>
    </citation>
    <scope>NUCLEOTIDE SEQUENCE [LARGE SCALE GENOMIC DNA]</scope>
    <source>
        <strain evidence="1">TM-1</strain>
    </source>
</reference>
<gene>
    <name evidence="1" type="ORF">MBAV_006099</name>
</gene>
<evidence type="ECO:0000313" key="1">
    <source>
        <dbReference type="EMBL" id="KJU81707.1"/>
    </source>
</evidence>